<reference evidence="3" key="1">
    <citation type="submission" date="2022-08" db="EMBL/GenBank/DDBJ databases">
        <title>Draft genome sequencing of Roseisolibacter agri AW1220.</title>
        <authorList>
            <person name="Tobiishi Y."/>
            <person name="Tonouchi A."/>
        </authorList>
    </citation>
    <scope>NUCLEOTIDE SEQUENCE</scope>
    <source>
        <strain evidence="3">AW1220</strain>
    </source>
</reference>
<comment type="caution">
    <text evidence="3">The sequence shown here is derived from an EMBL/GenBank/DDBJ whole genome shotgun (WGS) entry which is preliminary data.</text>
</comment>
<dbReference type="RefSeq" id="WP_284352671.1">
    <property type="nucleotide sequence ID" value="NZ_BRXS01000008.1"/>
</dbReference>
<name>A0AA37Q8L0_9BACT</name>
<protein>
    <recommendedName>
        <fullName evidence="2">PD-(D/E)XK endonuclease-like domain-containing protein</fullName>
    </recommendedName>
</protein>
<accession>A0AA37Q8L0</accession>
<feature type="domain" description="PD-(D/E)XK endonuclease-like" evidence="2">
    <location>
        <begin position="33"/>
        <end position="335"/>
    </location>
</feature>
<evidence type="ECO:0000313" key="3">
    <source>
        <dbReference type="EMBL" id="GLC28269.1"/>
    </source>
</evidence>
<evidence type="ECO:0000313" key="4">
    <source>
        <dbReference type="Proteomes" id="UP001161325"/>
    </source>
</evidence>
<evidence type="ECO:0000256" key="1">
    <source>
        <dbReference type="SAM" id="MobiDB-lite"/>
    </source>
</evidence>
<dbReference type="Pfam" id="PF12705">
    <property type="entry name" value="PDDEXK_1"/>
    <property type="match status" value="1"/>
</dbReference>
<dbReference type="EMBL" id="BRXS01000008">
    <property type="protein sequence ID" value="GLC28269.1"/>
    <property type="molecule type" value="Genomic_DNA"/>
</dbReference>
<feature type="region of interest" description="Disordered" evidence="1">
    <location>
        <begin position="1"/>
        <end position="29"/>
    </location>
</feature>
<dbReference type="Proteomes" id="UP001161325">
    <property type="component" value="Unassembled WGS sequence"/>
</dbReference>
<sequence>MSVPPPPSDVARSPGDPAPVAQRHASARGPQFSWSESRARLLRRCRRAYYLSYYAAHEGWRAPAGTTSWLAYRLKKLTTLPALVGVAVHRAASTCARTLAAGGPLPSYRALRATAAAELNGGWRQARDGITAFLRRPAAVCMLDEFLYGHGPDAQALDRARAVLDGSLRALTTVDALWDGVRRAAPEDVIVLDPFWHFELPPDGTTVFAAPDLLVRPARDARWEVTDFKSGRPDHVIDQLLTYAVAAREGLGLDADDGMVGRVVALSGSPGERETTVLLTTDDLEAASARIRDGVGAMHALLRDVRRNLPLAADAFAPATNPATCRTCAFRGLCHPDDFPSRLTGAVGSAAP</sequence>
<keyword evidence="4" id="KW-1185">Reference proteome</keyword>
<dbReference type="AlphaFoldDB" id="A0AA37Q8L0"/>
<gene>
    <name evidence="3" type="ORF">rosag_47820</name>
</gene>
<organism evidence="3 4">
    <name type="scientific">Roseisolibacter agri</name>
    <dbReference type="NCBI Taxonomy" id="2014610"/>
    <lineage>
        <taxon>Bacteria</taxon>
        <taxon>Pseudomonadati</taxon>
        <taxon>Gemmatimonadota</taxon>
        <taxon>Gemmatimonadia</taxon>
        <taxon>Gemmatimonadales</taxon>
        <taxon>Gemmatimonadaceae</taxon>
        <taxon>Roseisolibacter</taxon>
    </lineage>
</organism>
<proteinExistence type="predicted"/>
<dbReference type="InterPro" id="IPR038726">
    <property type="entry name" value="PDDEXK_AddAB-type"/>
</dbReference>
<evidence type="ECO:0000259" key="2">
    <source>
        <dbReference type="Pfam" id="PF12705"/>
    </source>
</evidence>